<dbReference type="PANTHER" id="PTHR47839:SF1">
    <property type="entry name" value="DOMAIN PROTEIN, PUTATIVE (AFU_ORTHOLOGUE AFUA_6G04830)-RELATED"/>
    <property type="match status" value="1"/>
</dbReference>
<organism evidence="2 3">
    <name type="scientific">Piptocephalis cylindrospora</name>
    <dbReference type="NCBI Taxonomy" id="1907219"/>
    <lineage>
        <taxon>Eukaryota</taxon>
        <taxon>Fungi</taxon>
        <taxon>Fungi incertae sedis</taxon>
        <taxon>Zoopagomycota</taxon>
        <taxon>Zoopagomycotina</taxon>
        <taxon>Zoopagomycetes</taxon>
        <taxon>Zoopagales</taxon>
        <taxon>Piptocephalidaceae</taxon>
        <taxon>Piptocephalis</taxon>
    </lineage>
</organism>
<protein>
    <submittedName>
        <fullName evidence="2">Histidine kinase-like ATPase</fullName>
    </submittedName>
</protein>
<proteinExistence type="predicted"/>
<gene>
    <name evidence="2" type="ORF">BJ684DRAFT_12208</name>
</gene>
<dbReference type="Gene3D" id="3.30.565.10">
    <property type="entry name" value="Histidine kinase-like ATPase, C-terminal domain"/>
    <property type="match status" value="1"/>
</dbReference>
<dbReference type="NCBIfam" id="NF047352">
    <property type="entry name" value="P_loop_sacsin"/>
    <property type="match status" value="1"/>
</dbReference>
<dbReference type="InterPro" id="IPR036890">
    <property type="entry name" value="HATPase_C_sf"/>
</dbReference>
<name>A0A4P9Y273_9FUNG</name>
<accession>A0A4P9Y273</accession>
<keyword evidence="2" id="KW-0808">Transferase</keyword>
<dbReference type="GO" id="GO:0016301">
    <property type="term" value="F:kinase activity"/>
    <property type="evidence" value="ECO:0007669"/>
    <property type="project" value="UniProtKB-KW"/>
</dbReference>
<reference evidence="3" key="1">
    <citation type="journal article" date="2018" name="Nat. Microbiol.">
        <title>Leveraging single-cell genomics to expand the fungal tree of life.</title>
        <authorList>
            <person name="Ahrendt S.R."/>
            <person name="Quandt C.A."/>
            <person name="Ciobanu D."/>
            <person name="Clum A."/>
            <person name="Salamov A."/>
            <person name="Andreopoulos B."/>
            <person name="Cheng J.F."/>
            <person name="Woyke T."/>
            <person name="Pelin A."/>
            <person name="Henrissat B."/>
            <person name="Reynolds N.K."/>
            <person name="Benny G.L."/>
            <person name="Smith M.E."/>
            <person name="James T.Y."/>
            <person name="Grigoriev I.V."/>
        </authorList>
    </citation>
    <scope>NUCLEOTIDE SEQUENCE [LARGE SCALE GENOMIC DNA]</scope>
</reference>
<dbReference type="Pfam" id="PF25794">
    <property type="entry name" value="SACS"/>
    <property type="match status" value="1"/>
</dbReference>
<feature type="domain" description="Sacsin/Nov" evidence="1">
    <location>
        <begin position="27"/>
        <end position="143"/>
    </location>
</feature>
<dbReference type="AlphaFoldDB" id="A0A4P9Y273"/>
<sequence>MSVLDDLRSQVLATTGTEEKVEVNQRHLIDKILARYSAEFTVFRELLQNANDAGKNGSYINYPSFVEVIFQGIKQGVLFGKDKCQTIIVRNNGRPFRQEDWLRLRKIAEGNPDEQKIGFFGVGFYSLFSMCEEPFVTSGAECMAFYWRGDQLFAKRAPIPKAQQDRDVDEAGRPWTTFLMNLREPMDIPDREEFSKFLASSLVGYYLFLSLCFPRQMTYRSSLSPILPPVYRHLPRNFLECPW</sequence>
<dbReference type="InterPro" id="IPR058210">
    <property type="entry name" value="SACS/Nov_dom"/>
</dbReference>
<dbReference type="SUPFAM" id="SSF55874">
    <property type="entry name" value="ATPase domain of HSP90 chaperone/DNA topoisomerase II/histidine kinase"/>
    <property type="match status" value="1"/>
</dbReference>
<dbReference type="EMBL" id="KZ988565">
    <property type="protein sequence ID" value="RKP11940.1"/>
    <property type="molecule type" value="Genomic_DNA"/>
</dbReference>
<evidence type="ECO:0000313" key="2">
    <source>
        <dbReference type="EMBL" id="RKP11940.1"/>
    </source>
</evidence>
<dbReference type="OrthoDB" id="10031156at2759"/>
<dbReference type="Proteomes" id="UP000267251">
    <property type="component" value="Unassembled WGS sequence"/>
</dbReference>
<evidence type="ECO:0000259" key="1">
    <source>
        <dbReference type="Pfam" id="PF25794"/>
    </source>
</evidence>
<keyword evidence="3" id="KW-1185">Reference proteome</keyword>
<keyword evidence="2" id="KW-0418">Kinase</keyword>
<evidence type="ECO:0000313" key="3">
    <source>
        <dbReference type="Proteomes" id="UP000267251"/>
    </source>
</evidence>
<dbReference type="PANTHER" id="PTHR47839">
    <property type="entry name" value="DOMAIN PROTEIN, PUTATIVE (AFU_ORTHOLOGUE AFUA_6G04830)-RELATED"/>
    <property type="match status" value="1"/>
</dbReference>